<gene>
    <name evidence="4" type="ORF">AYO28_07055</name>
</gene>
<comment type="cofactor">
    <cofactor evidence="1">
        <name>(R)-lipoate</name>
        <dbReference type="ChEBI" id="CHEBI:83088"/>
    </cofactor>
</comment>
<dbReference type="PANTHER" id="PTHR23151">
    <property type="entry name" value="DIHYDROLIPOAMIDE ACETYL/SUCCINYL-TRANSFERASE-RELATED"/>
    <property type="match status" value="1"/>
</dbReference>
<comment type="caution">
    <text evidence="4">The sequence shown here is derived from an EMBL/GenBank/DDBJ whole genome shotgun (WGS) entry which is preliminary data.</text>
</comment>
<name>A0A177SWV8_PSEPU</name>
<dbReference type="EMBL" id="LUCV01000004">
    <property type="protein sequence ID" value="OAI94781.1"/>
    <property type="molecule type" value="Genomic_DNA"/>
</dbReference>
<accession>A0A177SWV8</accession>
<dbReference type="PROSITE" id="PS00189">
    <property type="entry name" value="LIPOYL"/>
    <property type="match status" value="1"/>
</dbReference>
<evidence type="ECO:0000259" key="3">
    <source>
        <dbReference type="PROSITE" id="PS50968"/>
    </source>
</evidence>
<dbReference type="GO" id="GO:0006086">
    <property type="term" value="P:pyruvate decarboxylation to acetyl-CoA"/>
    <property type="evidence" value="ECO:0007669"/>
    <property type="project" value="InterPro"/>
</dbReference>
<dbReference type="Gene3D" id="2.40.50.100">
    <property type="match status" value="1"/>
</dbReference>
<keyword evidence="2" id="KW-0450">Lipoyl</keyword>
<dbReference type="RefSeq" id="WP_064301353.1">
    <property type="nucleotide sequence ID" value="NZ_LUCV01000004.1"/>
</dbReference>
<dbReference type="InterPro" id="IPR000089">
    <property type="entry name" value="Biotin_lipoyl"/>
</dbReference>
<evidence type="ECO:0000256" key="1">
    <source>
        <dbReference type="ARBA" id="ARBA00001938"/>
    </source>
</evidence>
<protein>
    <submittedName>
        <fullName evidence="4">Dihydrolipoamide acyltransferase</fullName>
    </submittedName>
</protein>
<dbReference type="GO" id="GO:0016746">
    <property type="term" value="F:acyltransferase activity"/>
    <property type="evidence" value="ECO:0007669"/>
    <property type="project" value="UniProtKB-KW"/>
</dbReference>
<proteinExistence type="predicted"/>
<dbReference type="SUPFAM" id="SSF51230">
    <property type="entry name" value="Single hybrid motif"/>
    <property type="match status" value="1"/>
</dbReference>
<dbReference type="InterPro" id="IPR003016">
    <property type="entry name" value="2-oxoA_DH_lipoyl-BS"/>
</dbReference>
<evidence type="ECO:0000313" key="5">
    <source>
        <dbReference type="Proteomes" id="UP000077752"/>
    </source>
</evidence>
<dbReference type="CDD" id="cd06849">
    <property type="entry name" value="lipoyl_domain"/>
    <property type="match status" value="1"/>
</dbReference>
<dbReference type="PANTHER" id="PTHR23151:SF90">
    <property type="entry name" value="DIHYDROLIPOYLLYSINE-RESIDUE ACETYLTRANSFERASE COMPONENT OF PYRUVATE DEHYDROGENASE COMPLEX, MITOCHONDRIAL-RELATED"/>
    <property type="match status" value="1"/>
</dbReference>
<dbReference type="InterPro" id="IPR011053">
    <property type="entry name" value="Single_hybrid_motif"/>
</dbReference>
<dbReference type="Pfam" id="PF00364">
    <property type="entry name" value="Biotin_lipoyl"/>
    <property type="match status" value="1"/>
</dbReference>
<dbReference type="InterPro" id="IPR045257">
    <property type="entry name" value="E2/Pdx1"/>
</dbReference>
<dbReference type="PROSITE" id="PS50968">
    <property type="entry name" value="BIOTINYL_LIPOYL"/>
    <property type="match status" value="1"/>
</dbReference>
<dbReference type="AlphaFoldDB" id="A0A177SWV8"/>
<keyword evidence="4" id="KW-0808">Transferase</keyword>
<feature type="domain" description="Lipoyl-binding" evidence="3">
    <location>
        <begin position="2"/>
        <end position="76"/>
    </location>
</feature>
<keyword evidence="4" id="KW-0012">Acyltransferase</keyword>
<sequence length="76" mass="7965">MSTQVLLPKLGFSMNEGTLAEWLVADGATVKEGEVLYALESDKSVQEIEAPASGTLKIVAPAGETYEVGALLAEII</sequence>
<dbReference type="GO" id="GO:0045254">
    <property type="term" value="C:pyruvate dehydrogenase complex"/>
    <property type="evidence" value="ECO:0007669"/>
    <property type="project" value="InterPro"/>
</dbReference>
<organism evidence="4 5">
    <name type="scientific">Pseudomonas putida</name>
    <name type="common">Arthrobacter siderocapsulatus</name>
    <dbReference type="NCBI Taxonomy" id="303"/>
    <lineage>
        <taxon>Bacteria</taxon>
        <taxon>Pseudomonadati</taxon>
        <taxon>Pseudomonadota</taxon>
        <taxon>Gammaproteobacteria</taxon>
        <taxon>Pseudomonadales</taxon>
        <taxon>Pseudomonadaceae</taxon>
        <taxon>Pseudomonas</taxon>
    </lineage>
</organism>
<reference evidence="4 5" key="1">
    <citation type="submission" date="2016-03" db="EMBL/GenBank/DDBJ databases">
        <title>Draft Genome Assembly of Pseudomonas putida strain CBF10-2.</title>
        <authorList>
            <person name="Iyer R.S."/>
            <person name="Damania A."/>
        </authorList>
    </citation>
    <scope>NUCLEOTIDE SEQUENCE [LARGE SCALE GENOMIC DNA]</scope>
    <source>
        <strain evidence="4 5">CBF10-2</strain>
    </source>
</reference>
<evidence type="ECO:0000313" key="4">
    <source>
        <dbReference type="EMBL" id="OAI94781.1"/>
    </source>
</evidence>
<evidence type="ECO:0000256" key="2">
    <source>
        <dbReference type="ARBA" id="ARBA00022823"/>
    </source>
</evidence>
<dbReference type="Proteomes" id="UP000077752">
    <property type="component" value="Unassembled WGS sequence"/>
</dbReference>